<evidence type="ECO:0000313" key="3">
    <source>
        <dbReference type="Proteomes" id="UP000715781"/>
    </source>
</evidence>
<protein>
    <submittedName>
        <fullName evidence="2">Uncharacterized protein</fullName>
    </submittedName>
</protein>
<dbReference type="Proteomes" id="UP000715781">
    <property type="component" value="Unassembled WGS sequence"/>
</dbReference>
<evidence type="ECO:0000256" key="1">
    <source>
        <dbReference type="SAM" id="Coils"/>
    </source>
</evidence>
<keyword evidence="1" id="KW-0175">Coiled coil</keyword>
<reference evidence="2" key="2">
    <citation type="journal article" date="2022" name="Microbiol. Resour. Announc.">
        <title>Metagenome Sequencing to Explore Phylogenomics of Terrestrial Cyanobacteria.</title>
        <authorList>
            <person name="Ward R.D."/>
            <person name="Stajich J.E."/>
            <person name="Johansen J.R."/>
            <person name="Huntemann M."/>
            <person name="Clum A."/>
            <person name="Foster B."/>
            <person name="Foster B."/>
            <person name="Roux S."/>
            <person name="Palaniappan K."/>
            <person name="Varghese N."/>
            <person name="Mukherjee S."/>
            <person name="Reddy T.B.K."/>
            <person name="Daum C."/>
            <person name="Copeland A."/>
            <person name="Chen I.A."/>
            <person name="Ivanova N.N."/>
            <person name="Kyrpides N.C."/>
            <person name="Shapiro N."/>
            <person name="Eloe-Fadrosh E.A."/>
            <person name="Pietrasiak N."/>
        </authorList>
    </citation>
    <scope>NUCLEOTIDE SEQUENCE</scope>
    <source>
        <strain evidence="2">JT2-VF2</strain>
    </source>
</reference>
<organism evidence="2 3">
    <name type="scientific">Mojavia pulchra JT2-VF2</name>
    <dbReference type="NCBI Taxonomy" id="287848"/>
    <lineage>
        <taxon>Bacteria</taxon>
        <taxon>Bacillati</taxon>
        <taxon>Cyanobacteriota</taxon>
        <taxon>Cyanophyceae</taxon>
        <taxon>Nostocales</taxon>
        <taxon>Nostocaceae</taxon>
    </lineage>
</organism>
<feature type="coiled-coil region" evidence="1">
    <location>
        <begin position="125"/>
        <end position="152"/>
    </location>
</feature>
<sequence>MFYNLFREPNPKSPTPFERDIEALVQTLKEKVTEIYQKNPPDSCIGMWIYGTKLEIQNTLENQGMLIFKNSADLIVKKYSHSLKEGEPKNIDEVSEYLKQQANNNYSKSKNLAVEVNIWINDIQLASKSENLDEVLRVIESLEIRVSDFKKKKALDYFQ</sequence>
<dbReference type="EMBL" id="JAHHHN010000001">
    <property type="protein sequence ID" value="MBW4559600.1"/>
    <property type="molecule type" value="Genomic_DNA"/>
</dbReference>
<evidence type="ECO:0000313" key="2">
    <source>
        <dbReference type="EMBL" id="MBW4559600.1"/>
    </source>
</evidence>
<gene>
    <name evidence="2" type="ORF">KME32_00330</name>
</gene>
<name>A0A951PTJ9_9NOST</name>
<comment type="caution">
    <text evidence="2">The sequence shown here is derived from an EMBL/GenBank/DDBJ whole genome shotgun (WGS) entry which is preliminary data.</text>
</comment>
<dbReference type="AlphaFoldDB" id="A0A951PTJ9"/>
<proteinExistence type="predicted"/>
<accession>A0A951PTJ9</accession>
<reference evidence="2" key="1">
    <citation type="submission" date="2021-05" db="EMBL/GenBank/DDBJ databases">
        <authorList>
            <person name="Pietrasiak N."/>
            <person name="Ward R."/>
            <person name="Stajich J.E."/>
            <person name="Kurbessoian T."/>
        </authorList>
    </citation>
    <scope>NUCLEOTIDE SEQUENCE</scope>
    <source>
        <strain evidence="2">JT2-VF2</strain>
    </source>
</reference>